<feature type="non-terminal residue" evidence="2">
    <location>
        <position position="73"/>
    </location>
</feature>
<evidence type="ECO:0000313" key="3">
    <source>
        <dbReference type="Proteomes" id="UP000287651"/>
    </source>
</evidence>
<protein>
    <submittedName>
        <fullName evidence="2">Uncharacterized protein</fullName>
    </submittedName>
</protein>
<dbReference type="EMBL" id="AMZH03018241">
    <property type="protein sequence ID" value="RRT41863.1"/>
    <property type="molecule type" value="Genomic_DNA"/>
</dbReference>
<sequence>MPKCQYALPDSLTSFSISVCIFPVPLPCDHSILSYICPGASAAVNAIILLNVFLFPKNIYYINFIIPVPAALM</sequence>
<keyword evidence="1" id="KW-1133">Transmembrane helix</keyword>
<dbReference type="AlphaFoldDB" id="A0A426XQQ8"/>
<keyword evidence="1" id="KW-0812">Transmembrane</keyword>
<gene>
    <name evidence="2" type="ORF">B296_00037808</name>
</gene>
<accession>A0A426XQQ8</accession>
<evidence type="ECO:0000313" key="2">
    <source>
        <dbReference type="EMBL" id="RRT41863.1"/>
    </source>
</evidence>
<keyword evidence="1" id="KW-0472">Membrane</keyword>
<reference evidence="2 3" key="1">
    <citation type="journal article" date="2014" name="Agronomy (Basel)">
        <title>A Draft Genome Sequence for Ensete ventricosum, the Drought-Tolerant Tree Against Hunger.</title>
        <authorList>
            <person name="Harrison J."/>
            <person name="Moore K.A."/>
            <person name="Paszkiewicz K."/>
            <person name="Jones T."/>
            <person name="Grant M."/>
            <person name="Ambacheew D."/>
            <person name="Muzemil S."/>
            <person name="Studholme D.J."/>
        </authorList>
    </citation>
    <scope>NUCLEOTIDE SEQUENCE [LARGE SCALE GENOMIC DNA]</scope>
</reference>
<comment type="caution">
    <text evidence="2">The sequence shown here is derived from an EMBL/GenBank/DDBJ whole genome shotgun (WGS) entry which is preliminary data.</text>
</comment>
<proteinExistence type="predicted"/>
<name>A0A426XQQ8_ENSVE</name>
<feature type="transmembrane region" description="Helical" evidence="1">
    <location>
        <begin position="32"/>
        <end position="55"/>
    </location>
</feature>
<evidence type="ECO:0000256" key="1">
    <source>
        <dbReference type="SAM" id="Phobius"/>
    </source>
</evidence>
<dbReference type="Proteomes" id="UP000287651">
    <property type="component" value="Unassembled WGS sequence"/>
</dbReference>
<organism evidence="2 3">
    <name type="scientific">Ensete ventricosum</name>
    <name type="common">Abyssinian banana</name>
    <name type="synonym">Musa ensete</name>
    <dbReference type="NCBI Taxonomy" id="4639"/>
    <lineage>
        <taxon>Eukaryota</taxon>
        <taxon>Viridiplantae</taxon>
        <taxon>Streptophyta</taxon>
        <taxon>Embryophyta</taxon>
        <taxon>Tracheophyta</taxon>
        <taxon>Spermatophyta</taxon>
        <taxon>Magnoliopsida</taxon>
        <taxon>Liliopsida</taxon>
        <taxon>Zingiberales</taxon>
        <taxon>Musaceae</taxon>
        <taxon>Ensete</taxon>
    </lineage>
</organism>